<evidence type="ECO:0000313" key="3">
    <source>
        <dbReference type="EMBL" id="KAH6685298.1"/>
    </source>
</evidence>
<feature type="compositionally biased region" description="Low complexity" evidence="1">
    <location>
        <begin position="654"/>
        <end position="663"/>
    </location>
</feature>
<dbReference type="Gene3D" id="2.60.40.640">
    <property type="match status" value="1"/>
</dbReference>
<dbReference type="OrthoDB" id="7785529at2759"/>
<reference evidence="3" key="1">
    <citation type="journal article" date="2021" name="Nat. Commun.">
        <title>Genetic determinants of endophytism in the Arabidopsis root mycobiome.</title>
        <authorList>
            <person name="Mesny F."/>
            <person name="Miyauchi S."/>
            <person name="Thiergart T."/>
            <person name="Pickel B."/>
            <person name="Atanasova L."/>
            <person name="Karlsson M."/>
            <person name="Huettel B."/>
            <person name="Barry K.W."/>
            <person name="Haridas S."/>
            <person name="Chen C."/>
            <person name="Bauer D."/>
            <person name="Andreopoulos W."/>
            <person name="Pangilinan J."/>
            <person name="LaButti K."/>
            <person name="Riley R."/>
            <person name="Lipzen A."/>
            <person name="Clum A."/>
            <person name="Drula E."/>
            <person name="Henrissat B."/>
            <person name="Kohler A."/>
            <person name="Grigoriev I.V."/>
            <person name="Martin F.M."/>
            <person name="Hacquard S."/>
        </authorList>
    </citation>
    <scope>NUCLEOTIDE SEQUENCE</scope>
    <source>
        <strain evidence="3">MPI-SDFR-AT-0117</strain>
    </source>
</reference>
<organism evidence="3 4">
    <name type="scientific">Plectosphaerella plurivora</name>
    <dbReference type="NCBI Taxonomy" id="936078"/>
    <lineage>
        <taxon>Eukaryota</taxon>
        <taxon>Fungi</taxon>
        <taxon>Dikarya</taxon>
        <taxon>Ascomycota</taxon>
        <taxon>Pezizomycotina</taxon>
        <taxon>Sordariomycetes</taxon>
        <taxon>Hypocreomycetidae</taxon>
        <taxon>Glomerellales</taxon>
        <taxon>Plectosphaerellaceae</taxon>
        <taxon>Plectosphaerella</taxon>
    </lineage>
</organism>
<feature type="compositionally biased region" description="Basic and acidic residues" evidence="1">
    <location>
        <begin position="249"/>
        <end position="259"/>
    </location>
</feature>
<dbReference type="GO" id="GO:0031625">
    <property type="term" value="F:ubiquitin protein ligase binding"/>
    <property type="evidence" value="ECO:0007669"/>
    <property type="project" value="TreeGrafter"/>
</dbReference>
<dbReference type="AlphaFoldDB" id="A0A9P8V9Y9"/>
<feature type="compositionally biased region" description="Polar residues" evidence="1">
    <location>
        <begin position="598"/>
        <end position="610"/>
    </location>
</feature>
<accession>A0A9P8V9Y9</accession>
<dbReference type="GO" id="GO:0070086">
    <property type="term" value="P:ubiquitin-dependent endocytosis"/>
    <property type="evidence" value="ECO:0007669"/>
    <property type="project" value="TreeGrafter"/>
</dbReference>
<dbReference type="SUPFAM" id="SSF81296">
    <property type="entry name" value="E set domains"/>
    <property type="match status" value="1"/>
</dbReference>
<feature type="compositionally biased region" description="Polar residues" evidence="1">
    <location>
        <begin position="264"/>
        <end position="274"/>
    </location>
</feature>
<feature type="region of interest" description="Disordered" evidence="1">
    <location>
        <begin position="224"/>
        <end position="313"/>
    </location>
</feature>
<dbReference type="InterPro" id="IPR014756">
    <property type="entry name" value="Ig_E-set"/>
</dbReference>
<dbReference type="GO" id="GO:0005829">
    <property type="term" value="C:cytosol"/>
    <property type="evidence" value="ECO:0007669"/>
    <property type="project" value="TreeGrafter"/>
</dbReference>
<dbReference type="PANTHER" id="PTHR11188:SF161">
    <property type="entry name" value="PH-RESPONSE REGULATOR PROTEIN PALF_RIM8"/>
    <property type="match status" value="1"/>
</dbReference>
<feature type="compositionally biased region" description="Polar residues" evidence="1">
    <location>
        <begin position="301"/>
        <end position="311"/>
    </location>
</feature>
<evidence type="ECO:0000313" key="4">
    <source>
        <dbReference type="Proteomes" id="UP000770015"/>
    </source>
</evidence>
<sequence>MVDVARSAFPSPPPSADPQPRQCLPIVAYMGAYFNSNGASVDQQNPSRSFFSRFSLPMRGSRTRHIADFHISPKEPHRQYNAGDHVHGAVNLTVLKPIRITHLTVTLHGYVRVSKGPAVAERELTTPVLNGRPDAQYHGNGYASLFQDEVVLAGDGKLDSAKYQFEFDLQLPKTALPSSIDFERGTISYMITATLTRPTPMSPTTSCDRKISLVEKIDVGTLAPPRPQTIYLEPISKRRKRKQTTPIPERPHTTTDVADRASVCDSTVDQSVTSDEAPHDLHESPRSPTQPDVRSEISDDSGLTTSSNMSDRGTEFRELRVAQTQAKLQAVDEKTITATIELLKGGAVAGDMATIKVSVQHIKKLKSMHGVIVTLYRQGRIDTAPPASSFGGNLSRDGQAQREELYPRSRTGLGGLSLSSATSLSVFRKDLSQTIAPLIVYPPTLETTVTASVKVPEDAFPTIKNVPGEMVSFKYHIEVVVDLGGRLANHLSGGTQSNSATSETANYMSRGTNVIDTDRLRREKGVISVNFELVMGTEDSMRGRARANTMRTYQMHEHAMNPEEVISPYAESTIERTDGGHGYWPQSAVPRSVREPSLTRQLTNGTTRPSHSPEEDAPAYVPPPQITDEVHLSEKERIRRHEQRLLPSQPPQDPSAGSSSSAPPFVPESDIYNGDDDVPAPSAPTLNGSVHQGTIVAAHDEHAPSVPTLDDLASPNGQVEDKQELERQRLLLEASAPPEFPEDCEAGPSAASAPPPTELEPSAPALGEEDAYGNNYSYRQEASGPSTRRDVLPGHEPLPAYER</sequence>
<evidence type="ECO:0000256" key="1">
    <source>
        <dbReference type="SAM" id="MobiDB-lite"/>
    </source>
</evidence>
<proteinExistence type="predicted"/>
<feature type="region of interest" description="Disordered" evidence="1">
    <location>
        <begin position="576"/>
        <end position="625"/>
    </location>
</feature>
<feature type="compositionally biased region" description="Basic and acidic residues" evidence="1">
    <location>
        <begin position="719"/>
        <end position="730"/>
    </location>
</feature>
<feature type="compositionally biased region" description="Polar residues" evidence="1">
    <location>
        <begin position="774"/>
        <end position="786"/>
    </location>
</feature>
<feature type="region of interest" description="Disordered" evidence="1">
    <location>
        <begin position="705"/>
        <end position="803"/>
    </location>
</feature>
<evidence type="ECO:0000259" key="2">
    <source>
        <dbReference type="Pfam" id="PF00339"/>
    </source>
</evidence>
<feature type="region of interest" description="Disordered" evidence="1">
    <location>
        <begin position="1"/>
        <end position="21"/>
    </location>
</feature>
<comment type="caution">
    <text evidence="3">The sequence shown here is derived from an EMBL/GenBank/DDBJ whole genome shotgun (WGS) entry which is preliminary data.</text>
</comment>
<protein>
    <submittedName>
        <fullName evidence="3">PH-response regulator protein palF/RIM8</fullName>
    </submittedName>
</protein>
<dbReference type="GO" id="GO:0005886">
    <property type="term" value="C:plasma membrane"/>
    <property type="evidence" value="ECO:0007669"/>
    <property type="project" value="TreeGrafter"/>
</dbReference>
<feature type="region of interest" description="Disordered" evidence="1">
    <location>
        <begin position="644"/>
        <end position="689"/>
    </location>
</feature>
<dbReference type="EMBL" id="JAGSXJ010000015">
    <property type="protein sequence ID" value="KAH6685298.1"/>
    <property type="molecule type" value="Genomic_DNA"/>
</dbReference>
<gene>
    <name evidence="3" type="ORF">F5X68DRAFT_19412</name>
</gene>
<dbReference type="Pfam" id="PF00339">
    <property type="entry name" value="Arrestin_N"/>
    <property type="match status" value="1"/>
</dbReference>
<dbReference type="GO" id="GO:0030674">
    <property type="term" value="F:protein-macromolecule adaptor activity"/>
    <property type="evidence" value="ECO:0007669"/>
    <property type="project" value="TreeGrafter"/>
</dbReference>
<dbReference type="PANTHER" id="PTHR11188">
    <property type="entry name" value="ARRESTIN DOMAIN CONTAINING PROTEIN"/>
    <property type="match status" value="1"/>
</dbReference>
<dbReference type="Proteomes" id="UP000770015">
    <property type="component" value="Unassembled WGS sequence"/>
</dbReference>
<dbReference type="InterPro" id="IPR050357">
    <property type="entry name" value="Arrestin_domain-protein"/>
</dbReference>
<feature type="domain" description="Arrestin-like N-terminal" evidence="2">
    <location>
        <begin position="70"/>
        <end position="219"/>
    </location>
</feature>
<dbReference type="InterPro" id="IPR014752">
    <property type="entry name" value="Arrestin-like_C"/>
</dbReference>
<dbReference type="InterPro" id="IPR011021">
    <property type="entry name" value="Arrestin-like_N"/>
</dbReference>
<name>A0A9P8V9Y9_9PEZI</name>
<feature type="compositionally biased region" description="Basic and acidic residues" evidence="1">
    <location>
        <begin position="276"/>
        <end position="285"/>
    </location>
</feature>
<keyword evidence="4" id="KW-1185">Reference proteome</keyword>